<evidence type="ECO:0000313" key="1">
    <source>
        <dbReference type="EMBL" id="OMH40167.1"/>
    </source>
</evidence>
<dbReference type="InterPro" id="IPR008792">
    <property type="entry name" value="PQQD"/>
</dbReference>
<dbReference type="Pfam" id="PF05402">
    <property type="entry name" value="PqqD"/>
    <property type="match status" value="1"/>
</dbReference>
<protein>
    <recommendedName>
        <fullName evidence="3">HPr-rel-A system PqqD family protein</fullName>
    </recommendedName>
</protein>
<dbReference type="Proteomes" id="UP000187408">
    <property type="component" value="Unassembled WGS sequence"/>
</dbReference>
<keyword evidence="2" id="KW-1185">Reference proteome</keyword>
<dbReference type="InterPro" id="IPR027599">
    <property type="entry name" value="PqqD-rel_X"/>
</dbReference>
<evidence type="ECO:0000313" key="2">
    <source>
        <dbReference type="Proteomes" id="UP000187408"/>
    </source>
</evidence>
<dbReference type="AlphaFoldDB" id="A0A1R1MK34"/>
<name>A0A1R1MK34_9BACT</name>
<proteinExistence type="predicted"/>
<dbReference type="Gene3D" id="1.10.10.1150">
    <property type="entry name" value="Coenzyme PQQ synthesis protein D (PqqD)"/>
    <property type="match status" value="1"/>
</dbReference>
<reference evidence="1 2" key="1">
    <citation type="submission" date="2016-10" db="EMBL/GenBank/DDBJ databases">
        <title>Genome sequence of a sulfur-reducing bacterium Desulfurobacterium indicum K6013.</title>
        <authorList>
            <person name="Cao J."/>
            <person name="Shao Z."/>
            <person name="Alain K."/>
            <person name="Jebbar M."/>
        </authorList>
    </citation>
    <scope>NUCLEOTIDE SEQUENCE [LARGE SCALE GENOMIC DNA]</scope>
    <source>
        <strain evidence="1 2">K6013</strain>
    </source>
</reference>
<dbReference type="RefSeq" id="WP_076713309.1">
    <property type="nucleotide sequence ID" value="NZ_MOEN01000025.1"/>
</dbReference>
<dbReference type="InterPro" id="IPR041881">
    <property type="entry name" value="PqqD_sf"/>
</dbReference>
<comment type="caution">
    <text evidence="1">The sequence shown here is derived from an EMBL/GenBank/DDBJ whole genome shotgun (WGS) entry which is preliminary data.</text>
</comment>
<dbReference type="STRING" id="1914305.BLW93_06600"/>
<accession>A0A1R1MK34</accession>
<dbReference type="EMBL" id="MOEN01000025">
    <property type="protein sequence ID" value="OMH40167.1"/>
    <property type="molecule type" value="Genomic_DNA"/>
</dbReference>
<dbReference type="NCBIfam" id="TIGR04353">
    <property type="entry name" value="PqqD_rel_X"/>
    <property type="match status" value="1"/>
</dbReference>
<sequence>MSRLNRLAISEEGFIFDPETGNSFTVNKTGLFIINMLKEGKDVEDIVEALTEEFEVDREEAMRDVTDFLEQLRFMGLIDKTEDDNV</sequence>
<organism evidence="1 2">
    <name type="scientific">Desulfurobacterium indicum</name>
    <dbReference type="NCBI Taxonomy" id="1914305"/>
    <lineage>
        <taxon>Bacteria</taxon>
        <taxon>Pseudomonadati</taxon>
        <taxon>Aquificota</taxon>
        <taxon>Aquificia</taxon>
        <taxon>Desulfurobacteriales</taxon>
        <taxon>Desulfurobacteriaceae</taxon>
        <taxon>Desulfurobacterium</taxon>
    </lineage>
</organism>
<dbReference type="OrthoDB" id="516080at2"/>
<evidence type="ECO:0008006" key="3">
    <source>
        <dbReference type="Google" id="ProtNLM"/>
    </source>
</evidence>
<gene>
    <name evidence="1" type="ORF">BLW93_06600</name>
</gene>